<evidence type="ECO:0000256" key="3">
    <source>
        <dbReference type="ARBA" id="ARBA00022801"/>
    </source>
</evidence>
<feature type="binding site" evidence="7">
    <location>
        <begin position="305"/>
        <end position="307"/>
    </location>
    <ligand>
        <name>substrate</name>
    </ligand>
</feature>
<sequence length="379" mass="41411">MKIKSTRIWIAGDFMPGVIEISGKSIVSVLPYETQADIDYGDLRIVPGFIDIHCHGAYGFDTNYANEEGLKKWTKNIVHEGVTGFLATTITEMKPVLTKAVENAAKVHDENSYEGARILGIHFEGPYLDMAKKGAQPAAAIVPPSVEEFKEYQKAAHNLIKVITLAPEHDKDFALTRYASTHGTVVSMGHTSATYEQAMMAVANGASSITHTYNAMSPFSHRQNGMVGAALRLHDLYSEVICDCNHSTPEALNIFFREKDSTKAIMISDALMCKGYPVGTKFEFGGQGIVIYPDGSAHLIKEGNLAGSTMKTNEGLRNLVERALVPFDKALNSCTCNPATLLHMDDHLGYIKVGYDASITILNDDYSVASCFVEGIKQF</sequence>
<feature type="binding site" evidence="7">
    <location>
        <position position="222"/>
    </location>
    <ligand>
        <name>substrate</name>
    </ligand>
</feature>
<dbReference type="GO" id="GO:0046872">
    <property type="term" value="F:metal ion binding"/>
    <property type="evidence" value="ECO:0007669"/>
    <property type="project" value="UniProtKB-KW"/>
</dbReference>
<feature type="binding site" evidence="8">
    <location>
        <position position="211"/>
    </location>
    <ligand>
        <name>Zn(2+)</name>
        <dbReference type="ChEBI" id="CHEBI:29105"/>
    </ligand>
</feature>
<dbReference type="Gene3D" id="2.30.40.10">
    <property type="entry name" value="Urease, subunit C, domain 1"/>
    <property type="match status" value="1"/>
</dbReference>
<dbReference type="SUPFAM" id="SSF51338">
    <property type="entry name" value="Composite domain of metallo-dependent hydrolases"/>
    <property type="match status" value="1"/>
</dbReference>
<protein>
    <submittedName>
        <fullName evidence="10">N-acetylglucosamine-6-phosphate deacetylase</fullName>
        <ecNumber evidence="10">3.5.1.25</ecNumber>
    </submittedName>
</protein>
<evidence type="ECO:0000313" key="11">
    <source>
        <dbReference type="Proteomes" id="UP001286174"/>
    </source>
</evidence>
<dbReference type="EMBL" id="JALBUR010000007">
    <property type="protein sequence ID" value="MDX8419353.1"/>
    <property type="molecule type" value="Genomic_DNA"/>
</dbReference>
<feature type="binding site" evidence="7">
    <location>
        <position position="246"/>
    </location>
    <ligand>
        <name>substrate</name>
    </ligand>
</feature>
<keyword evidence="2 8" id="KW-0479">Metal-binding</keyword>
<feature type="binding site" evidence="8">
    <location>
        <position position="124"/>
    </location>
    <ligand>
        <name>Zn(2+)</name>
        <dbReference type="ChEBI" id="CHEBI:29105"/>
    </ligand>
</feature>
<reference evidence="10 11" key="1">
    <citation type="submission" date="2022-03" db="EMBL/GenBank/DDBJ databases">
        <title>Novel taxa within the pig intestine.</title>
        <authorList>
            <person name="Wylensek D."/>
            <person name="Bishof K."/>
            <person name="Afrizal A."/>
            <person name="Clavel T."/>
        </authorList>
    </citation>
    <scope>NUCLEOTIDE SEQUENCE [LARGE SCALE GENOMIC DNA]</scope>
    <source>
        <strain evidence="10 11">CLA-KB-P133</strain>
    </source>
</reference>
<evidence type="ECO:0000256" key="5">
    <source>
        <dbReference type="PIRNR" id="PIRNR038994"/>
    </source>
</evidence>
<evidence type="ECO:0000259" key="9">
    <source>
        <dbReference type="Pfam" id="PF01979"/>
    </source>
</evidence>
<feature type="binding site" evidence="8">
    <location>
        <position position="190"/>
    </location>
    <ligand>
        <name>Zn(2+)</name>
        <dbReference type="ChEBI" id="CHEBI:29105"/>
    </ligand>
</feature>
<comment type="similarity">
    <text evidence="1 5">Belongs to the metallo-dependent hydrolases superfamily. NagA family.</text>
</comment>
<evidence type="ECO:0000313" key="10">
    <source>
        <dbReference type="EMBL" id="MDX8419353.1"/>
    </source>
</evidence>
<dbReference type="PANTHER" id="PTHR11113:SF14">
    <property type="entry name" value="N-ACETYLGLUCOSAMINE-6-PHOSPHATE DEACETYLASE"/>
    <property type="match status" value="1"/>
</dbReference>
<dbReference type="PIRSF" id="PIRSF038994">
    <property type="entry name" value="NagA"/>
    <property type="match status" value="1"/>
</dbReference>
<dbReference type="AlphaFoldDB" id="A0AB35U1R6"/>
<dbReference type="RefSeq" id="WP_370595804.1">
    <property type="nucleotide sequence ID" value="NZ_JALBUR010000007.1"/>
</dbReference>
<proteinExistence type="inferred from homology"/>
<feature type="active site" description="Proton donor/acceptor" evidence="6">
    <location>
        <position position="269"/>
    </location>
</feature>
<dbReference type="GO" id="GO:0006046">
    <property type="term" value="P:N-acetylglucosamine catabolic process"/>
    <property type="evidence" value="ECO:0007669"/>
    <property type="project" value="TreeGrafter"/>
</dbReference>
<keyword evidence="11" id="KW-1185">Reference proteome</keyword>
<dbReference type="GO" id="GO:0008448">
    <property type="term" value="F:N-acetylglucosamine-6-phosphate deacetylase activity"/>
    <property type="evidence" value="ECO:0007669"/>
    <property type="project" value="UniProtKB-EC"/>
</dbReference>
<dbReference type="SUPFAM" id="SSF51556">
    <property type="entry name" value="Metallo-dependent hydrolases"/>
    <property type="match status" value="1"/>
</dbReference>
<evidence type="ECO:0000256" key="2">
    <source>
        <dbReference type="ARBA" id="ARBA00022723"/>
    </source>
</evidence>
<dbReference type="Pfam" id="PF01979">
    <property type="entry name" value="Amidohydro_1"/>
    <property type="match status" value="1"/>
</dbReference>
<gene>
    <name evidence="10" type="primary">nagA</name>
    <name evidence="10" type="ORF">MOZ60_04500</name>
</gene>
<dbReference type="InterPro" id="IPR011059">
    <property type="entry name" value="Metal-dep_hydrolase_composite"/>
</dbReference>
<dbReference type="Gene3D" id="3.20.20.140">
    <property type="entry name" value="Metal-dependent hydrolases"/>
    <property type="match status" value="1"/>
</dbReference>
<keyword evidence="3 5" id="KW-0378">Hydrolase</keyword>
<dbReference type="PANTHER" id="PTHR11113">
    <property type="entry name" value="N-ACETYLGLUCOSAMINE-6-PHOSPHATE DEACETYLASE"/>
    <property type="match status" value="1"/>
</dbReference>
<feature type="binding site" evidence="7">
    <location>
        <position position="135"/>
    </location>
    <ligand>
        <name>substrate</name>
    </ligand>
</feature>
<comment type="caution">
    <text evidence="10">The sequence shown here is derived from an EMBL/GenBank/DDBJ whole genome shotgun (WGS) entry which is preliminary data.</text>
</comment>
<feature type="binding site" evidence="7">
    <location>
        <begin position="214"/>
        <end position="215"/>
    </location>
    <ligand>
        <name>substrate</name>
    </ligand>
</feature>
<dbReference type="InterPro" id="IPR006680">
    <property type="entry name" value="Amidohydro-rel"/>
</dbReference>
<dbReference type="InterPro" id="IPR003764">
    <property type="entry name" value="GlcNAc_6-P_deAcase"/>
</dbReference>
<evidence type="ECO:0000256" key="6">
    <source>
        <dbReference type="PIRSR" id="PIRSR038994-1"/>
    </source>
</evidence>
<dbReference type="Proteomes" id="UP001286174">
    <property type="component" value="Unassembled WGS sequence"/>
</dbReference>
<evidence type="ECO:0000256" key="8">
    <source>
        <dbReference type="PIRSR" id="PIRSR038994-3"/>
    </source>
</evidence>
<evidence type="ECO:0000256" key="1">
    <source>
        <dbReference type="ARBA" id="ARBA00010716"/>
    </source>
</evidence>
<accession>A0AB35U1R6</accession>
<keyword evidence="4 5" id="KW-0119">Carbohydrate metabolism</keyword>
<evidence type="ECO:0000256" key="4">
    <source>
        <dbReference type="ARBA" id="ARBA00023277"/>
    </source>
</evidence>
<feature type="domain" description="Amidohydrolase-related" evidence="9">
    <location>
        <begin position="45"/>
        <end position="375"/>
    </location>
</feature>
<name>A0AB35U1R6_9FIRM</name>
<dbReference type="NCBIfam" id="TIGR00221">
    <property type="entry name" value="nagA"/>
    <property type="match status" value="1"/>
</dbReference>
<dbReference type="CDD" id="cd00854">
    <property type="entry name" value="NagA"/>
    <property type="match status" value="1"/>
</dbReference>
<comment type="cofactor">
    <cofactor evidence="8">
        <name>a divalent metal cation</name>
        <dbReference type="ChEBI" id="CHEBI:60240"/>
    </cofactor>
    <text evidence="8">Binds 1 divalent metal cation per subunit.</text>
</comment>
<evidence type="ECO:0000256" key="7">
    <source>
        <dbReference type="PIRSR" id="PIRSR038994-2"/>
    </source>
</evidence>
<dbReference type="InterPro" id="IPR032466">
    <property type="entry name" value="Metal_Hydrolase"/>
</dbReference>
<organism evidence="10 11">
    <name type="scientific">Grylomicrobium aquisgranensis</name>
    <dbReference type="NCBI Taxonomy" id="2926318"/>
    <lineage>
        <taxon>Bacteria</taxon>
        <taxon>Bacillati</taxon>
        <taxon>Bacillota</taxon>
        <taxon>Erysipelotrichia</taxon>
        <taxon>Erysipelotrichales</taxon>
        <taxon>Erysipelotrichaceae</taxon>
        <taxon>Grylomicrobium</taxon>
    </lineage>
</organism>
<dbReference type="EC" id="3.5.1.25" evidence="10"/>